<evidence type="ECO:0000313" key="6">
    <source>
        <dbReference type="Proteomes" id="UP000813462"/>
    </source>
</evidence>
<proteinExistence type="predicted"/>
<dbReference type="FunFam" id="3.30.430.20:FF:000003">
    <property type="entry name" value="Cysteine-rich RLK (RECEPTOR-like protein kinase) 10"/>
    <property type="match status" value="2"/>
</dbReference>
<dbReference type="Gene3D" id="3.30.430.20">
    <property type="entry name" value="Gnk2 domain, C-X8-C-X2-C motif"/>
    <property type="match status" value="4"/>
</dbReference>
<dbReference type="InterPro" id="IPR002902">
    <property type="entry name" value="GNK2"/>
</dbReference>
<reference evidence="5" key="1">
    <citation type="journal article" date="2021" name="Front. Plant Sci.">
        <title>Chromosome-Scale Genome Assembly for Chinese Sour Jujube and Insights Into Its Genome Evolution and Domestication Signature.</title>
        <authorList>
            <person name="Shen L.-Y."/>
            <person name="Luo H."/>
            <person name="Wang X.-L."/>
            <person name="Wang X.-M."/>
            <person name="Qiu X.-J."/>
            <person name="Liu H."/>
            <person name="Zhou S.-S."/>
            <person name="Jia K.-H."/>
            <person name="Nie S."/>
            <person name="Bao Y.-T."/>
            <person name="Zhang R.-G."/>
            <person name="Yun Q.-Z."/>
            <person name="Chai Y.-H."/>
            <person name="Lu J.-Y."/>
            <person name="Li Y."/>
            <person name="Zhao S.-W."/>
            <person name="Mao J.-F."/>
            <person name="Jia S.-G."/>
            <person name="Mao Y.-M."/>
        </authorList>
    </citation>
    <scope>NUCLEOTIDE SEQUENCE</scope>
    <source>
        <strain evidence="5">AT0</strain>
        <tissue evidence="5">Leaf</tissue>
    </source>
</reference>
<feature type="domain" description="Gnk2-homologous" evidence="4">
    <location>
        <begin position="37"/>
        <end position="141"/>
    </location>
</feature>
<feature type="chain" id="PRO_5038044592" description="Gnk2-homologous domain-containing protein" evidence="3">
    <location>
        <begin position="30"/>
        <end position="508"/>
    </location>
</feature>
<dbReference type="PROSITE" id="PS51473">
    <property type="entry name" value="GNK2"/>
    <property type="match status" value="4"/>
</dbReference>
<comment type="caution">
    <text evidence="5">The sequence shown here is derived from an EMBL/GenBank/DDBJ whole genome shotgun (WGS) entry which is preliminary data.</text>
</comment>
<dbReference type="EMBL" id="JAEACU010000001">
    <property type="protein sequence ID" value="KAH7545838.1"/>
    <property type="molecule type" value="Genomic_DNA"/>
</dbReference>
<feature type="domain" description="Gnk2-homologous" evidence="4">
    <location>
        <begin position="270"/>
        <end position="374"/>
    </location>
</feature>
<keyword evidence="1 3" id="KW-0732">Signal</keyword>
<feature type="domain" description="Gnk2-homologous" evidence="4">
    <location>
        <begin position="147"/>
        <end position="255"/>
    </location>
</feature>
<evidence type="ECO:0000259" key="4">
    <source>
        <dbReference type="PROSITE" id="PS51473"/>
    </source>
</evidence>
<evidence type="ECO:0000256" key="2">
    <source>
        <dbReference type="ARBA" id="ARBA00022737"/>
    </source>
</evidence>
<dbReference type="CDD" id="cd23509">
    <property type="entry name" value="Gnk2-like"/>
    <property type="match status" value="4"/>
</dbReference>
<feature type="domain" description="Gnk2-homologous" evidence="4">
    <location>
        <begin position="380"/>
        <end position="488"/>
    </location>
</feature>
<dbReference type="PANTHER" id="PTHR32099:SF51">
    <property type="entry name" value="CYSTEINE-RICH RECEPTOR-LIKE PROTEIN KINASE 25 ISOFORM X1"/>
    <property type="match status" value="1"/>
</dbReference>
<dbReference type="InterPro" id="IPR038408">
    <property type="entry name" value="GNK2_sf"/>
</dbReference>
<accession>A0A978W1K4</accession>
<dbReference type="AlphaFoldDB" id="A0A978W1K4"/>
<dbReference type="Proteomes" id="UP000813462">
    <property type="component" value="Unassembled WGS sequence"/>
</dbReference>
<name>A0A978W1K4_ZIZJJ</name>
<organism evidence="5 6">
    <name type="scientific">Ziziphus jujuba var. spinosa</name>
    <dbReference type="NCBI Taxonomy" id="714518"/>
    <lineage>
        <taxon>Eukaryota</taxon>
        <taxon>Viridiplantae</taxon>
        <taxon>Streptophyta</taxon>
        <taxon>Embryophyta</taxon>
        <taxon>Tracheophyta</taxon>
        <taxon>Spermatophyta</taxon>
        <taxon>Magnoliopsida</taxon>
        <taxon>eudicotyledons</taxon>
        <taxon>Gunneridae</taxon>
        <taxon>Pentapetalae</taxon>
        <taxon>rosids</taxon>
        <taxon>fabids</taxon>
        <taxon>Rosales</taxon>
        <taxon>Rhamnaceae</taxon>
        <taxon>Paliureae</taxon>
        <taxon>Ziziphus</taxon>
    </lineage>
</organism>
<evidence type="ECO:0000313" key="5">
    <source>
        <dbReference type="EMBL" id="KAH7545838.1"/>
    </source>
</evidence>
<sequence length="508" mass="56729">MNCSSKLFCFTFPIIILMPLLFTPNIAQSDSCTERAEYCWNCISKDGNLIHASTIYKQNLHSLLTSFVLETNNNYGFYNSSWGQNPDKVNAIALCRGDVVPNECRDCINEASKRLLMNCPNGKEAIIWGERCLVRYSNSSIFYMMKEAPFKLVPSPNPSKAGAERYKKTLDPLLESLLRKASWGDSRRKFAYGNTKVPDAEDIYALVQCTPDLSQKDCSDCLVNSTLQIPGCCAGKSGGRVLKPSCTLRYEYGAFYNVPPPDDSCTERAEYCWNCISEHGNLTYASTIYKQNLHSLLTSFVSETNNNYGFYNSSWGQNPDKVNAIALCRGDIVPNECRDCINEASKRILMNCPNRKEAIIWGERCLVRYSNSAIFYMKKEAPFKLVPSPNPSKAGAERYKKTLDPLLESLIRKASSGDSRRKFAYGNTKVPDAEDIYALVQCTPDLSQQGCSDCLVNSTLEIPGCCAGKVEEEFLNPAVLSGMSMVLSTMCPNTVVYHHQMVRKIGIA</sequence>
<evidence type="ECO:0000256" key="1">
    <source>
        <dbReference type="ARBA" id="ARBA00022729"/>
    </source>
</evidence>
<dbReference type="FunFam" id="3.30.430.20:FF:000002">
    <property type="entry name" value="Cysteine-rich receptor-like protein kinase 10"/>
    <property type="match status" value="1"/>
</dbReference>
<feature type="signal peptide" evidence="3">
    <location>
        <begin position="1"/>
        <end position="29"/>
    </location>
</feature>
<keyword evidence="2" id="KW-0677">Repeat</keyword>
<evidence type="ECO:0000256" key="3">
    <source>
        <dbReference type="SAM" id="SignalP"/>
    </source>
</evidence>
<dbReference type="OrthoDB" id="1468518at2759"/>
<protein>
    <recommendedName>
        <fullName evidence="4">Gnk2-homologous domain-containing protein</fullName>
    </recommendedName>
</protein>
<dbReference type="Pfam" id="PF01657">
    <property type="entry name" value="Stress-antifung"/>
    <property type="match status" value="4"/>
</dbReference>
<gene>
    <name evidence="5" type="ORF">FEM48_Zijuj01G0136200</name>
</gene>
<dbReference type="PANTHER" id="PTHR32099">
    <property type="entry name" value="CYSTEINE-RICH REPEAT SECRETORY PROTEIN"/>
    <property type="match status" value="1"/>
</dbReference>